<evidence type="ECO:0000313" key="9">
    <source>
        <dbReference type="Proteomes" id="UP000327013"/>
    </source>
</evidence>
<proteinExistence type="inferred from homology"/>
<sequence length="1510" mass="164965">MADVTPPPLQGPTAKEKKYDRQLRLWAANGQAALENANVLLVNSGPGVSGVEALKNLVLPGIGRFTILDSSVVTEADLGVNFFLEEGDVGKSRAESCTRLLQELNPDVEGHSITEPIESFIARPDALAPYNFILVALPLPPAVAETISAHATSTAVPVFYYHCIGFYSHFSVQLPPAFPIVDTHPDPASTQDLRLLEPWPELSALVAEKTQGIDQMDEESHGHIPWVVILLHFLATWRDTHDGKVPQNYKEKSEFRELVRGAMRTNTAEGSEENFEEATGAVLKSLNPHTPSSAVKEVFAAEECRNLIAESADFWIIAHAVSRFYEKNGVLPLSGSLPDMKAKSADYIQLQGLYKGKARDDVAEVLQEVGLLTEKLGKNHMAEPRDVEAFCKSAGFIKLVRGRPPHIANPQASIQWADRSRFALNALSLPDSLILIYIAFLAYDSYIALHGTTEEVAQTQAEKVASIAQTLIEDLIKQGGTRPDESDYTEMIEGVERIVQELIRAGGGEMHNVAAVTGGMLAQEAIKVITKQYVPVDNTPLAHLSSNIPWAGHSTRPANDIAPRAATAGAQVSSTNDKYGVVLDAGSSGTRVHIYKWDNPLIAREKASEKELHALPEISTHKRWTKKVKPGISTFADHPSSVGPDHLKALFDHALEYIPEQDVPDTPIFLLATAGMRLLPDMQRNEILRQVCDYATRTTKFQLPDCELHVQVIPGDTEGLYGWIAANYLLNGFDNPEEHQHGNGHHTYGFLDMGGASAQIAFAPNATEAEKHANDLKLLRMRTLDGNPLEFRLFTTTWLGFGVNEARRRYIKALIDGAGAGKELPDPCLPSGLEVAQSDSHIIQSSRFIPSEPHLLGTGKFTECLSATYPLLEKDVACEDEPCLFAGSHVPAIDFEINHFVGISEYWHTTHEIFEMGHADAAYDFQTYQARVTEFCSKPWKDLQHSISLKKYGRKVDEATAAEVCFKASWLINMLHEGIGIPRVGIEASKHVADSQNATKEILDSAKQQGYLAPFQAVNKIDKTEVSWTLGKMLLLELPHVVLVLHLNHAPRLALAAHELARAGVQHARIAAARRRHVAQQDVGHLDAAVGGCGRVGDEDEARRVVGQVFGEVVERGVCVAGLLALDVQRLLVDLIWRGGAVSAGASQQGTDIRRGEGTHIFLPGACLIVKCPSETCGARLSSLVARHLSRPLPNYAHVAAAGRAPRSSSALVMTSHAAAAADERNKRMIHTAGCIIIGDEVLGGKTVDTNSAFYAKFCFNLGINLKRIEVIGDDEGEIVEAVRRMSANYDMVVTSGGIGPTHDDITYQSIAKAFDLPLVEHEGAFQKMKKLSRPHPSQPNFSWDKPSPALDAKKRMIILPIDQSRATEDQVVFVDEELWVPISVVNGNVHILPGVPRLFERLLSGLKPTILPRLTDPEGKGVYRIMFATPLAESEVAGYLTELAGRAGPKGIKVGSYPRWGKAKNTVTLVGRDKEYMESLVAEVEGNVKGRRVSREDEDDAPGGSDKDA</sequence>
<feature type="active site" description="Proton acceptor" evidence="3">
    <location>
        <position position="718"/>
    </location>
</feature>
<evidence type="ECO:0000256" key="2">
    <source>
        <dbReference type="ARBA" id="ARBA00022801"/>
    </source>
</evidence>
<evidence type="ECO:0000256" key="3">
    <source>
        <dbReference type="PIRSR" id="PIRSR600407-1"/>
    </source>
</evidence>
<evidence type="ECO:0000256" key="5">
    <source>
        <dbReference type="RuleBase" id="RU003833"/>
    </source>
</evidence>
<evidence type="ECO:0000256" key="4">
    <source>
        <dbReference type="PIRSR" id="PIRSR600407-2"/>
    </source>
</evidence>
<reference evidence="8 9" key="1">
    <citation type="submission" date="2019-06" db="EMBL/GenBank/DDBJ databases">
        <title>A chromosomal-level reference genome of Carpinus fangiana (Coryloideae, Betulaceae).</title>
        <authorList>
            <person name="Yang X."/>
            <person name="Wang Z."/>
            <person name="Zhang L."/>
            <person name="Hao G."/>
            <person name="Liu J."/>
            <person name="Yang Y."/>
        </authorList>
    </citation>
    <scope>NUCLEOTIDE SEQUENCE [LARGE SCALE GENOMIC DNA]</scope>
    <source>
        <strain evidence="8">Cfa_2016G</strain>
        <tissue evidence="8">Leaf</tissue>
    </source>
</reference>
<evidence type="ECO:0000256" key="1">
    <source>
        <dbReference type="ARBA" id="ARBA00009283"/>
    </source>
</evidence>
<dbReference type="InterPro" id="IPR001453">
    <property type="entry name" value="MoaB/Mog_dom"/>
</dbReference>
<keyword evidence="4" id="KW-0067">ATP-binding</keyword>
<dbReference type="GO" id="GO:0008641">
    <property type="term" value="F:ubiquitin-like modifier activating enzyme activity"/>
    <property type="evidence" value="ECO:0007669"/>
    <property type="project" value="InterPro"/>
</dbReference>
<dbReference type="OrthoDB" id="6372431at2759"/>
<name>A0A5N6KS27_9ROSI</name>
<feature type="binding site" evidence="4">
    <location>
        <begin position="755"/>
        <end position="759"/>
    </location>
    <ligand>
        <name>ATP</name>
        <dbReference type="ChEBI" id="CHEBI:30616"/>
    </ligand>
</feature>
<comment type="caution">
    <text evidence="8">The sequence shown here is derived from an EMBL/GenBank/DDBJ whole genome shotgun (WGS) entry which is preliminary data.</text>
</comment>
<gene>
    <name evidence="8" type="ORF">FH972_022372</name>
</gene>
<accession>A0A5N6KS27</accession>
<feature type="region of interest" description="Disordered" evidence="6">
    <location>
        <begin position="1488"/>
        <end position="1510"/>
    </location>
</feature>
<keyword evidence="4" id="KW-0547">Nucleotide-binding</keyword>
<dbReference type="SUPFAM" id="SSF53218">
    <property type="entry name" value="Molybdenum cofactor biosynthesis proteins"/>
    <property type="match status" value="1"/>
</dbReference>
<keyword evidence="2 5" id="KW-0378">Hydrolase</keyword>
<dbReference type="Pfam" id="PF00994">
    <property type="entry name" value="MoCF_biosynth"/>
    <property type="match status" value="1"/>
</dbReference>
<dbReference type="InterPro" id="IPR036425">
    <property type="entry name" value="MoaB/Mog-like_dom_sf"/>
</dbReference>
<dbReference type="Gene3D" id="3.30.420.150">
    <property type="entry name" value="Exopolyphosphatase. Domain 2"/>
    <property type="match status" value="1"/>
</dbReference>
<dbReference type="Gene3D" id="3.30.420.40">
    <property type="match status" value="1"/>
</dbReference>
<dbReference type="CDD" id="cd00885">
    <property type="entry name" value="cinA"/>
    <property type="match status" value="1"/>
</dbReference>
<dbReference type="Proteomes" id="UP000327013">
    <property type="component" value="Unassembled WGS sequence"/>
</dbReference>
<dbReference type="GO" id="GO:0042726">
    <property type="term" value="P:flavin-containing compound metabolic process"/>
    <property type="evidence" value="ECO:0007669"/>
    <property type="project" value="TreeGrafter"/>
</dbReference>
<dbReference type="EMBL" id="VIBQ01000012">
    <property type="protein sequence ID" value="KAB8342774.1"/>
    <property type="molecule type" value="Genomic_DNA"/>
</dbReference>
<dbReference type="Pfam" id="PF00899">
    <property type="entry name" value="ThiF"/>
    <property type="match status" value="1"/>
</dbReference>
<keyword evidence="9" id="KW-1185">Reference proteome</keyword>
<dbReference type="SMART" id="SM00852">
    <property type="entry name" value="MoCF_biosynth"/>
    <property type="match status" value="1"/>
</dbReference>
<dbReference type="CDD" id="cd24039">
    <property type="entry name" value="ASKHA_NBD_YND1-like"/>
    <property type="match status" value="1"/>
</dbReference>
<dbReference type="PANTHER" id="PTHR47675:SF1">
    <property type="entry name" value="MOLYBDOPTERIN BINDING DOMAIN PROTEIN (AFU_ORTHOLOGUE AFUA_5G11210)"/>
    <property type="match status" value="1"/>
</dbReference>
<dbReference type="Gene3D" id="3.40.50.720">
    <property type="entry name" value="NAD(P)-binding Rossmann-like Domain"/>
    <property type="match status" value="2"/>
</dbReference>
<dbReference type="InterPro" id="IPR000594">
    <property type="entry name" value="ThiF_NAD_FAD-bd"/>
</dbReference>
<dbReference type="PANTHER" id="PTHR47675">
    <property type="entry name" value="MOLYBDOPTERIN BINDING DOMAIN PROTEIN (AFU_ORTHOLOGUE AFUA_5G11210)"/>
    <property type="match status" value="1"/>
</dbReference>
<dbReference type="PROSITE" id="PS01238">
    <property type="entry name" value="GDA1_CD39_NTPASE"/>
    <property type="match status" value="1"/>
</dbReference>
<dbReference type="InterPro" id="IPR000407">
    <property type="entry name" value="GDA1_CD39_NTPase"/>
</dbReference>
<dbReference type="SUPFAM" id="SSF69572">
    <property type="entry name" value="Activating enzymes of the ubiquitin-like proteins"/>
    <property type="match status" value="1"/>
</dbReference>
<feature type="domain" description="MoaB/Mog" evidence="7">
    <location>
        <begin position="1234"/>
        <end position="1414"/>
    </location>
</feature>
<comment type="similarity">
    <text evidence="1 5">Belongs to the GDA1/CD39 NTPase family.</text>
</comment>
<dbReference type="Gene3D" id="3.40.980.10">
    <property type="entry name" value="MoaB/Mog-like domain"/>
    <property type="match status" value="1"/>
</dbReference>
<evidence type="ECO:0000259" key="7">
    <source>
        <dbReference type="SMART" id="SM00852"/>
    </source>
</evidence>
<evidence type="ECO:0000313" key="8">
    <source>
        <dbReference type="EMBL" id="KAB8342774.1"/>
    </source>
</evidence>
<evidence type="ECO:0000256" key="6">
    <source>
        <dbReference type="SAM" id="MobiDB-lite"/>
    </source>
</evidence>
<dbReference type="GO" id="GO:0005524">
    <property type="term" value="F:ATP binding"/>
    <property type="evidence" value="ECO:0007669"/>
    <property type="project" value="UniProtKB-KW"/>
</dbReference>
<organism evidence="8 9">
    <name type="scientific">Carpinus fangiana</name>
    <dbReference type="NCBI Taxonomy" id="176857"/>
    <lineage>
        <taxon>Eukaryota</taxon>
        <taxon>Viridiplantae</taxon>
        <taxon>Streptophyta</taxon>
        <taxon>Embryophyta</taxon>
        <taxon>Tracheophyta</taxon>
        <taxon>Spermatophyta</taxon>
        <taxon>Magnoliopsida</taxon>
        <taxon>eudicotyledons</taxon>
        <taxon>Gunneridae</taxon>
        <taxon>Pentapetalae</taxon>
        <taxon>rosids</taxon>
        <taxon>fabids</taxon>
        <taxon>Fagales</taxon>
        <taxon>Betulaceae</taxon>
        <taxon>Carpinus</taxon>
    </lineage>
</organism>
<dbReference type="InterPro" id="IPR035985">
    <property type="entry name" value="Ubiquitin-activating_enz"/>
</dbReference>
<dbReference type="Pfam" id="PF01150">
    <property type="entry name" value="GDA1_CD39"/>
    <property type="match status" value="1"/>
</dbReference>
<protein>
    <recommendedName>
        <fullName evidence="7">MoaB/Mog domain-containing protein</fullName>
    </recommendedName>
</protein>
<dbReference type="GO" id="GO:0047884">
    <property type="term" value="F:FAD diphosphatase activity"/>
    <property type="evidence" value="ECO:0007669"/>
    <property type="project" value="TreeGrafter"/>
</dbReference>